<feature type="compositionally biased region" description="Basic and acidic residues" evidence="1">
    <location>
        <begin position="414"/>
        <end position="433"/>
    </location>
</feature>
<feature type="region of interest" description="Disordered" evidence="1">
    <location>
        <begin position="227"/>
        <end position="447"/>
    </location>
</feature>
<organism evidence="3 4">
    <name type="scientific">Fistulifera solaris</name>
    <name type="common">Oleaginous diatom</name>
    <dbReference type="NCBI Taxonomy" id="1519565"/>
    <lineage>
        <taxon>Eukaryota</taxon>
        <taxon>Sar</taxon>
        <taxon>Stramenopiles</taxon>
        <taxon>Ochrophyta</taxon>
        <taxon>Bacillariophyta</taxon>
        <taxon>Bacillariophyceae</taxon>
        <taxon>Bacillariophycidae</taxon>
        <taxon>Naviculales</taxon>
        <taxon>Naviculaceae</taxon>
        <taxon>Fistulifera</taxon>
    </lineage>
</organism>
<dbReference type="OrthoDB" id="49625at2759"/>
<feature type="region of interest" description="Disordered" evidence="1">
    <location>
        <begin position="575"/>
        <end position="616"/>
    </location>
</feature>
<accession>A0A1Z5KA42</accession>
<feature type="compositionally biased region" description="Polar residues" evidence="1">
    <location>
        <begin position="377"/>
        <end position="392"/>
    </location>
</feature>
<sequence length="830" mass="89739">MPANETDDAVETANNDGLMNDAEAENKEVASTDSTQSSDGKGSGGYSADYSQSEEDQSSDDTGSKEKTLEASTSVAGLRISDRKVDSERGDKQDNTSSDSLSSLENSKKHRSSRQRKRTLGHLTKHKNDAIETDNTFAEFLKSLVGQGFLPQLNGMLATSSSHPMDPRIDLSHVQYVPEAEIGAHQNAASANFPVLTEENYLQLMDSVRPFFRVPGVPLSEPILKKEQKEQKENEGSSSDPVSSEGFTSFFTTTHTGSSNDNTTHSADSSDSNKIHPDPKDKDNTHVSEQIKQKRKEEGGGDSSGSSQKRVRIIETARSPKASRDDAGNGAEPSDPEQIIERARYLAARANDSTTSSSSNSEGNRQVPHTLSRLVTDISSSNRTDSAAGTSESAGNTGSASNQGSSGSGADGKGSSEEGKGSSEDNGKSRGDDAGGSDETPFGEKPYNSTLKAKIESGHNQKIQSPQGDELREKLIHKKRKRIEMRREYEAQQHFESSESSGYNSESLFRPGKHIQMDQVLQVSNIPRLVIQALSPFLVVHANAAYSRLTGLEAHEVVGKSVNFLLALPESASDELERNAQVDRERQSPQSTPVEQGEHAESAYAGLSTSEMQPKDSSRFETLERLIVSCGFGHIQFINALAVNKHQMVGRNVSFLSQSVDDAKENQSEKDEDSKSANVSRNDVVDKQIIRCRTAIAPIVSSQVPAESSVPTDHDTKRRKQQHSGTSENVSNKTSILKDPPGQHRRHHQPQVITHYIIQLERLAAGGVKQLSVDDSISSNSTSVEARLVGLSKAAHLQQKAAVGHPEVLLGDDEASGSTTNQEEAVIAVA</sequence>
<dbReference type="InParanoid" id="A0A1Z5KA42"/>
<evidence type="ECO:0000313" key="4">
    <source>
        <dbReference type="Proteomes" id="UP000198406"/>
    </source>
</evidence>
<feature type="compositionally biased region" description="Low complexity" evidence="1">
    <location>
        <begin position="243"/>
        <end position="259"/>
    </location>
</feature>
<dbReference type="EMBL" id="BDSP01000193">
    <property type="protein sequence ID" value="GAX23066.1"/>
    <property type="molecule type" value="Genomic_DNA"/>
</dbReference>
<feature type="compositionally biased region" description="Low complexity" evidence="1">
    <location>
        <begin position="95"/>
        <end position="105"/>
    </location>
</feature>
<protein>
    <recommendedName>
        <fullName evidence="2">PAS domain-containing protein</fullName>
    </recommendedName>
</protein>
<evidence type="ECO:0000256" key="1">
    <source>
        <dbReference type="SAM" id="MobiDB-lite"/>
    </source>
</evidence>
<feature type="compositionally biased region" description="Acidic residues" evidence="1">
    <location>
        <begin position="1"/>
        <end position="10"/>
    </location>
</feature>
<feature type="compositionally biased region" description="Basic and acidic residues" evidence="1">
    <location>
        <begin position="271"/>
        <end position="299"/>
    </location>
</feature>
<keyword evidence="4" id="KW-1185">Reference proteome</keyword>
<feature type="compositionally biased region" description="Basic and acidic residues" evidence="1">
    <location>
        <begin position="80"/>
        <end position="94"/>
    </location>
</feature>
<reference evidence="3 4" key="1">
    <citation type="journal article" date="2015" name="Plant Cell">
        <title>Oil accumulation by the oleaginous diatom Fistulifera solaris as revealed by the genome and transcriptome.</title>
        <authorList>
            <person name="Tanaka T."/>
            <person name="Maeda Y."/>
            <person name="Veluchamy A."/>
            <person name="Tanaka M."/>
            <person name="Abida H."/>
            <person name="Marechal E."/>
            <person name="Bowler C."/>
            <person name="Muto M."/>
            <person name="Sunaga Y."/>
            <person name="Tanaka M."/>
            <person name="Yoshino T."/>
            <person name="Taniguchi T."/>
            <person name="Fukuda Y."/>
            <person name="Nemoto M."/>
            <person name="Matsumoto M."/>
            <person name="Wong P.S."/>
            <person name="Aburatani S."/>
            <person name="Fujibuchi W."/>
        </authorList>
    </citation>
    <scope>NUCLEOTIDE SEQUENCE [LARGE SCALE GENOMIC DNA]</scope>
    <source>
        <strain evidence="3 4">JPCC DA0580</strain>
    </source>
</reference>
<evidence type="ECO:0000313" key="3">
    <source>
        <dbReference type="EMBL" id="GAX23066.1"/>
    </source>
</evidence>
<dbReference type="PROSITE" id="PS50112">
    <property type="entry name" value="PAS"/>
    <property type="match status" value="1"/>
</dbReference>
<feature type="compositionally biased region" description="Basic and acidic residues" evidence="1">
    <location>
        <begin position="661"/>
        <end position="675"/>
    </location>
</feature>
<feature type="compositionally biased region" description="Basic and acidic residues" evidence="1">
    <location>
        <begin position="575"/>
        <end position="587"/>
    </location>
</feature>
<name>A0A1Z5KA42_FISSO</name>
<feature type="compositionally biased region" description="Polar residues" evidence="1">
    <location>
        <begin position="723"/>
        <end position="735"/>
    </location>
</feature>
<feature type="region of interest" description="Disordered" evidence="1">
    <location>
        <begin position="1"/>
        <end position="127"/>
    </location>
</feature>
<feature type="compositionally biased region" description="Basic residues" evidence="1">
    <location>
        <begin position="108"/>
        <end position="125"/>
    </location>
</feature>
<feature type="compositionally biased region" description="Polar residues" evidence="1">
    <location>
        <begin position="260"/>
        <end position="270"/>
    </location>
</feature>
<feature type="region of interest" description="Disordered" evidence="1">
    <location>
        <begin position="660"/>
        <end position="680"/>
    </location>
</feature>
<proteinExistence type="predicted"/>
<feature type="compositionally biased region" description="Polar residues" evidence="1">
    <location>
        <begin position="702"/>
        <end position="711"/>
    </location>
</feature>
<dbReference type="AlphaFoldDB" id="A0A1Z5KA42"/>
<feature type="region of interest" description="Disordered" evidence="1">
    <location>
        <begin position="702"/>
        <end position="749"/>
    </location>
</feature>
<evidence type="ECO:0000259" key="2">
    <source>
        <dbReference type="PROSITE" id="PS50112"/>
    </source>
</evidence>
<feature type="domain" description="PAS" evidence="2">
    <location>
        <begin position="513"/>
        <end position="571"/>
    </location>
</feature>
<comment type="caution">
    <text evidence="3">The sequence shown here is derived from an EMBL/GenBank/DDBJ whole genome shotgun (WGS) entry which is preliminary data.</text>
</comment>
<feature type="compositionally biased region" description="Polar residues" evidence="1">
    <location>
        <begin position="31"/>
        <end position="40"/>
    </location>
</feature>
<dbReference type="Proteomes" id="UP000198406">
    <property type="component" value="Unassembled WGS sequence"/>
</dbReference>
<gene>
    <name evidence="3" type="ORF">FisN_15Hh034</name>
</gene>
<feature type="compositionally biased region" description="Low complexity" evidence="1">
    <location>
        <begin position="393"/>
        <end position="405"/>
    </location>
</feature>
<dbReference type="InterPro" id="IPR000014">
    <property type="entry name" value="PAS"/>
</dbReference>